<keyword evidence="2" id="KW-0229">DNA integration</keyword>
<gene>
    <name evidence="6" type="ORF">NE542_00325</name>
</gene>
<dbReference type="PROSITE" id="PS51898">
    <property type="entry name" value="TYR_RECOMBINASE"/>
    <property type="match status" value="1"/>
</dbReference>
<organism evidence="6 7">
    <name type="scientific">Faecalibacillus intestinalis</name>
    <dbReference type="NCBI Taxonomy" id="1982626"/>
    <lineage>
        <taxon>Bacteria</taxon>
        <taxon>Bacillati</taxon>
        <taxon>Bacillota</taxon>
        <taxon>Erysipelotrichia</taxon>
        <taxon>Erysipelotrichales</taxon>
        <taxon>Coprobacillaceae</taxon>
        <taxon>Faecalibacillus</taxon>
    </lineage>
</organism>
<evidence type="ECO:0000256" key="3">
    <source>
        <dbReference type="ARBA" id="ARBA00023125"/>
    </source>
</evidence>
<dbReference type="SUPFAM" id="SSF56349">
    <property type="entry name" value="DNA breaking-rejoining enzymes"/>
    <property type="match status" value="1"/>
</dbReference>
<dbReference type="Gene3D" id="1.10.150.130">
    <property type="match status" value="1"/>
</dbReference>
<dbReference type="InterPro" id="IPR050090">
    <property type="entry name" value="Tyrosine_recombinase_XerCD"/>
</dbReference>
<dbReference type="GO" id="GO:0006310">
    <property type="term" value="P:DNA recombination"/>
    <property type="evidence" value="ECO:0007669"/>
    <property type="project" value="UniProtKB-KW"/>
</dbReference>
<dbReference type="Pfam" id="PF14657">
    <property type="entry name" value="Arm-DNA-bind_4"/>
    <property type="match status" value="1"/>
</dbReference>
<dbReference type="CDD" id="cd01189">
    <property type="entry name" value="INT_ICEBs1_C_like"/>
    <property type="match status" value="1"/>
</dbReference>
<dbReference type="Pfam" id="PF00589">
    <property type="entry name" value="Phage_integrase"/>
    <property type="match status" value="1"/>
</dbReference>
<evidence type="ECO:0000256" key="2">
    <source>
        <dbReference type="ARBA" id="ARBA00022908"/>
    </source>
</evidence>
<sequence length="366" mass="43220">MIRKRESKKAKNGYVYEVIIKYKDFSGNQKRISKSGFVRKVDAERYADETLSKIKENMHLKTEKHTFDDIFQLYIINDPFTKESTKYVRNSVYNKHLKDTMGKCDISKIDYEYIQNTLNEFAKNNTKQTIENIYKIINGVFTFAYNNNYISRKPYVKLKLNGIKTQSKKKTITLEEFNMLIDRYKHPRRDKILESDNYIVALYIGLYTGIRISECLGLKREDVDLQKNIISINKQFQRVGTEIKETTLKSDASYRSLPISNELHDILEKHFKKYPESEYVVFDKDMNYMKSEKLRKSLARSCEKLGITFNYHMLRHMFITQLYNKGVDIKVAQSLAGHSSYQTTADIYTELDQEKTVNFNTSNLYN</sequence>
<dbReference type="InterPro" id="IPR004107">
    <property type="entry name" value="Integrase_SAM-like_N"/>
</dbReference>
<comment type="similarity">
    <text evidence="1">Belongs to the 'phage' integrase family.</text>
</comment>
<dbReference type="RefSeq" id="WP_227351929.1">
    <property type="nucleotide sequence ID" value="NZ_JAJDKX010000003.1"/>
</dbReference>
<name>A0AAP2XME3_9FIRM</name>
<evidence type="ECO:0000313" key="7">
    <source>
        <dbReference type="Proteomes" id="UP001204814"/>
    </source>
</evidence>
<dbReference type="InterPro" id="IPR010998">
    <property type="entry name" value="Integrase_recombinase_N"/>
</dbReference>
<reference evidence="6" key="1">
    <citation type="submission" date="2022-06" db="EMBL/GenBank/DDBJ databases">
        <title>Isolation of gut microbiota from human fecal samples.</title>
        <authorList>
            <person name="Pamer E.G."/>
            <person name="Barat B."/>
            <person name="Waligurski E."/>
            <person name="Medina S."/>
            <person name="Paddock L."/>
            <person name="Mostad J."/>
        </authorList>
    </citation>
    <scope>NUCLEOTIDE SEQUENCE</scope>
    <source>
        <strain evidence="6">DFI.6.24</strain>
    </source>
</reference>
<dbReference type="InterPro" id="IPR013762">
    <property type="entry name" value="Integrase-like_cat_sf"/>
</dbReference>
<accession>A0AAP2XME3</accession>
<dbReference type="EMBL" id="JANGBO010000001">
    <property type="protein sequence ID" value="MCQ5060287.1"/>
    <property type="molecule type" value="Genomic_DNA"/>
</dbReference>
<dbReference type="AlphaFoldDB" id="A0AAP2XME3"/>
<dbReference type="InterPro" id="IPR002104">
    <property type="entry name" value="Integrase_catalytic"/>
</dbReference>
<evidence type="ECO:0000256" key="4">
    <source>
        <dbReference type="ARBA" id="ARBA00023172"/>
    </source>
</evidence>
<evidence type="ECO:0000256" key="1">
    <source>
        <dbReference type="ARBA" id="ARBA00008857"/>
    </source>
</evidence>
<keyword evidence="3" id="KW-0238">DNA-binding</keyword>
<dbReference type="Gene3D" id="1.10.443.10">
    <property type="entry name" value="Intergrase catalytic core"/>
    <property type="match status" value="1"/>
</dbReference>
<evidence type="ECO:0000313" key="6">
    <source>
        <dbReference type="EMBL" id="MCQ5060287.1"/>
    </source>
</evidence>
<dbReference type="GO" id="GO:0015074">
    <property type="term" value="P:DNA integration"/>
    <property type="evidence" value="ECO:0007669"/>
    <property type="project" value="UniProtKB-KW"/>
</dbReference>
<dbReference type="PANTHER" id="PTHR30349:SF64">
    <property type="entry name" value="PROPHAGE INTEGRASE INTD-RELATED"/>
    <property type="match status" value="1"/>
</dbReference>
<dbReference type="Proteomes" id="UP001204814">
    <property type="component" value="Unassembled WGS sequence"/>
</dbReference>
<dbReference type="GO" id="GO:0003677">
    <property type="term" value="F:DNA binding"/>
    <property type="evidence" value="ECO:0007669"/>
    <property type="project" value="UniProtKB-KW"/>
</dbReference>
<keyword evidence="4" id="KW-0233">DNA recombination</keyword>
<evidence type="ECO:0000259" key="5">
    <source>
        <dbReference type="PROSITE" id="PS51898"/>
    </source>
</evidence>
<protein>
    <submittedName>
        <fullName evidence="6">Site-specific integrase</fullName>
    </submittedName>
</protein>
<dbReference type="InterPro" id="IPR028259">
    <property type="entry name" value="AP2-like_int_N"/>
</dbReference>
<feature type="domain" description="Tyr recombinase" evidence="5">
    <location>
        <begin position="167"/>
        <end position="361"/>
    </location>
</feature>
<dbReference type="Pfam" id="PF14659">
    <property type="entry name" value="Phage_int_SAM_3"/>
    <property type="match status" value="1"/>
</dbReference>
<comment type="caution">
    <text evidence="6">The sequence shown here is derived from an EMBL/GenBank/DDBJ whole genome shotgun (WGS) entry which is preliminary data.</text>
</comment>
<dbReference type="InterPro" id="IPR011010">
    <property type="entry name" value="DNA_brk_join_enz"/>
</dbReference>
<dbReference type="PANTHER" id="PTHR30349">
    <property type="entry name" value="PHAGE INTEGRASE-RELATED"/>
    <property type="match status" value="1"/>
</dbReference>
<proteinExistence type="inferred from homology"/>